<name>A0A1H8P6X4_9ACTN</name>
<reference evidence="4" key="1">
    <citation type="submission" date="2016-10" db="EMBL/GenBank/DDBJ databases">
        <authorList>
            <person name="Varghese N."/>
            <person name="Submissions S."/>
        </authorList>
    </citation>
    <scope>NUCLEOTIDE SEQUENCE [LARGE SCALE GENOMIC DNA]</scope>
    <source>
        <strain evidence="4">DSM 45413</strain>
    </source>
</reference>
<keyword evidence="4" id="KW-1185">Reference proteome</keyword>
<feature type="region of interest" description="Disordered" evidence="1">
    <location>
        <begin position="1"/>
        <end position="56"/>
    </location>
</feature>
<organism evidence="3 4">
    <name type="scientific">Trujillonella endophytica</name>
    <dbReference type="NCBI Taxonomy" id="673521"/>
    <lineage>
        <taxon>Bacteria</taxon>
        <taxon>Bacillati</taxon>
        <taxon>Actinomycetota</taxon>
        <taxon>Actinomycetes</taxon>
        <taxon>Geodermatophilales</taxon>
        <taxon>Geodermatophilaceae</taxon>
        <taxon>Trujillonella</taxon>
    </lineage>
</organism>
<dbReference type="AlphaFoldDB" id="A0A1H8P6X4"/>
<dbReference type="Proteomes" id="UP000198960">
    <property type="component" value="Unassembled WGS sequence"/>
</dbReference>
<proteinExistence type="predicted"/>
<sequence length="244" mass="25758">MRAELTVLAPLPAEEPVAPAVVSEEPVAEPVAEETAAEEPPPAARSARRPAARAAAPRLDGQQFFVGWAPKPAGERKVLDQLADAPTARAVRRLLLAGVKAEGPVHRDRLARLAAGAYGLTRVTEARRDALLGLLPAEVLVGDVVWPQGTAPADYTGFRRQISGADRPLEHVAPEEIGNAMVALCRAGAGVAQEELFLRTAEVFGYRRRTPSLAPLLERALGLVLASGRLVRTDDGALAAATTD</sequence>
<evidence type="ECO:0000256" key="1">
    <source>
        <dbReference type="SAM" id="MobiDB-lite"/>
    </source>
</evidence>
<feature type="domain" description="DUF3320" evidence="2">
    <location>
        <begin position="90"/>
        <end position="128"/>
    </location>
</feature>
<evidence type="ECO:0000313" key="3">
    <source>
        <dbReference type="EMBL" id="SEO37675.1"/>
    </source>
</evidence>
<dbReference type="InterPro" id="IPR021754">
    <property type="entry name" value="DUF3320"/>
</dbReference>
<accession>A0A1H8P6X4</accession>
<evidence type="ECO:0000259" key="2">
    <source>
        <dbReference type="Pfam" id="PF11784"/>
    </source>
</evidence>
<dbReference type="Pfam" id="PF11784">
    <property type="entry name" value="DUF3320"/>
    <property type="match status" value="1"/>
</dbReference>
<gene>
    <name evidence="3" type="ORF">SAMN05660991_00003</name>
</gene>
<dbReference type="STRING" id="673521.SAMN05660991_00003"/>
<protein>
    <recommendedName>
        <fullName evidence="2">DUF3320 domain-containing protein</fullName>
    </recommendedName>
</protein>
<dbReference type="EMBL" id="FOEE01000001">
    <property type="protein sequence ID" value="SEO37675.1"/>
    <property type="molecule type" value="Genomic_DNA"/>
</dbReference>
<feature type="compositionally biased region" description="Low complexity" evidence="1">
    <location>
        <begin position="9"/>
        <end position="30"/>
    </location>
</feature>
<evidence type="ECO:0000313" key="4">
    <source>
        <dbReference type="Proteomes" id="UP000198960"/>
    </source>
</evidence>